<dbReference type="InterPro" id="IPR003615">
    <property type="entry name" value="HNH_nuc"/>
</dbReference>
<dbReference type="Proteomes" id="UP000319438">
    <property type="component" value="Segment"/>
</dbReference>
<organism evidence="2 3">
    <name type="scientific">Port-miou virus</name>
    <dbReference type="NCBI Taxonomy" id="1733873"/>
    <lineage>
        <taxon>Viruses</taxon>
        <taxon>Varidnaviria</taxon>
        <taxon>Bamfordvirae</taxon>
        <taxon>Nucleocytoviricota</taxon>
        <taxon>Megaviricetes</taxon>
        <taxon>Pimascovirales</taxon>
        <taxon>Pimascovirales incertae sedis</taxon>
        <taxon>Marseilleviridae</taxon>
        <taxon>Losannavirus</taxon>
        <taxon>Losannavirus lausannense</taxon>
        <taxon>Lausannevirus</taxon>
    </lineage>
</organism>
<feature type="domain" description="HNH nuclease" evidence="1">
    <location>
        <begin position="204"/>
        <end position="253"/>
    </location>
</feature>
<dbReference type="InterPro" id="IPR010902">
    <property type="entry name" value="NUMOD4"/>
</dbReference>
<keyword evidence="2" id="KW-0378">Hydrolase</keyword>
<keyword evidence="2" id="KW-0255">Endonuclease</keyword>
<evidence type="ECO:0000259" key="1">
    <source>
        <dbReference type="SMART" id="SM00507"/>
    </source>
</evidence>
<gene>
    <name evidence="2" type="ORF">PMV_378</name>
</gene>
<dbReference type="Pfam" id="PF07463">
    <property type="entry name" value="NUMOD4"/>
    <property type="match status" value="1"/>
</dbReference>
<dbReference type="Gene3D" id="1.10.10.10">
    <property type="entry name" value="Winged helix-like DNA-binding domain superfamily/Winged helix DNA-binding domain"/>
    <property type="match status" value="1"/>
</dbReference>
<reference evidence="2" key="1">
    <citation type="journal article" date="2015" name="Genome Announc.">
        <title>Complete Genome Sequence of a New Member of the Marseilleviridae Recovered from the Brackish Submarine Spring in the Cassis Port-Miou Calanque, France.</title>
        <authorList>
            <person name="Doutre G."/>
            <person name="Arfib B."/>
            <person name="Rochette P."/>
            <person name="Claverie J.M."/>
            <person name="Bonin P."/>
            <person name="Abergel C."/>
        </authorList>
    </citation>
    <scope>NUCLEOTIDE SEQUENCE [LARGE SCALE GENOMIC DNA]</scope>
    <source>
        <strain evidence="2">1</strain>
    </source>
</reference>
<evidence type="ECO:0000313" key="2">
    <source>
        <dbReference type="EMBL" id="ALH07076.1"/>
    </source>
</evidence>
<dbReference type="SUPFAM" id="SSF54060">
    <property type="entry name" value="His-Me finger endonucleases"/>
    <property type="match status" value="4"/>
</dbReference>
<dbReference type="InterPro" id="IPR044925">
    <property type="entry name" value="His-Me_finger_sf"/>
</dbReference>
<accession>A0A0N9PVW8</accession>
<proteinExistence type="predicted"/>
<keyword evidence="2" id="KW-0540">Nuclease</keyword>
<feature type="domain" description="HNH nuclease" evidence="1">
    <location>
        <begin position="471"/>
        <end position="520"/>
    </location>
</feature>
<evidence type="ECO:0000313" key="3">
    <source>
        <dbReference type="Proteomes" id="UP000319438"/>
    </source>
</evidence>
<dbReference type="Gene3D" id="3.90.75.20">
    <property type="match status" value="4"/>
</dbReference>
<dbReference type="EMBL" id="KT428292">
    <property type="protein sequence ID" value="ALH07076.1"/>
    <property type="molecule type" value="Genomic_DNA"/>
</dbReference>
<dbReference type="SMART" id="SM00507">
    <property type="entry name" value="HNHc"/>
    <property type="match status" value="2"/>
</dbReference>
<name>A0A0N9PVW8_9VIRU</name>
<dbReference type="InterPro" id="IPR036388">
    <property type="entry name" value="WH-like_DNA-bd_sf"/>
</dbReference>
<sequence length="540" mass="62197">MCDCGKEEIWKPIEGYEYEVSSCGRVRNETKEIIQPRELGGLGVIVRLPGKNARLARVAALAFVPNPDELPNVKRKDKNSQNNHANNLCWSRISGDEKKYNHPSVEQWSKEGKLLKIWKNTREAAEIYGTRSAIYRITECCKHKRKEFEGFVWEWEGSRDLEGEIWKKYKGENKMILKVSNMGRVHNRDNVKTFGKKDKSGYMKYSKMAVHRLVAELFCEGELTNDAVVNHRDSDRSNNRAENLEICSHSWNSRHSYMRKKDYEEMKIKDEEGEVWKEIDFAPGYRVSNKGKVALKDSEYCLRVTPGTYPRITIKGKMYPIKKLVADAFIPNPEKKKNVHCRDGNPMNVSVENLQRCNHGEEESRKMPNRRKEIILQMDLEGNILNEFEGIWDAVSKTKGSCKTTLGIAAAKEKEYKGFVWKYKSSIDLPGEIWKDVTFQDKKYTVSSCGRLLLLKGTRKSFGSPANGYMQYNNVKVHRIIAAAFLPPPLPSQIVVNHKDGNKQNNRVENLEWSSLSANSRHAHETGLISLPSREEFRNK</sequence>
<dbReference type="GO" id="GO:0004519">
    <property type="term" value="F:endonuclease activity"/>
    <property type="evidence" value="ECO:0007669"/>
    <property type="project" value="UniProtKB-KW"/>
</dbReference>
<dbReference type="GO" id="GO:0016788">
    <property type="term" value="F:hydrolase activity, acting on ester bonds"/>
    <property type="evidence" value="ECO:0007669"/>
    <property type="project" value="InterPro"/>
</dbReference>
<protein>
    <submittedName>
        <fullName evidence="2">HNH homing endonuclease</fullName>
    </submittedName>
</protein>
<dbReference type="Pfam" id="PF13392">
    <property type="entry name" value="HNH_3"/>
    <property type="match status" value="2"/>
</dbReference>